<feature type="transmembrane region" description="Helical" evidence="6">
    <location>
        <begin position="197"/>
        <end position="216"/>
    </location>
</feature>
<dbReference type="PROSITE" id="PS50850">
    <property type="entry name" value="MFS"/>
    <property type="match status" value="1"/>
</dbReference>
<dbReference type="PANTHER" id="PTHR42718:SF35">
    <property type="entry name" value="BLL0718 PROTEIN"/>
    <property type="match status" value="1"/>
</dbReference>
<feature type="transmembrane region" description="Helical" evidence="6">
    <location>
        <begin position="228"/>
        <end position="246"/>
    </location>
</feature>
<dbReference type="Gene3D" id="1.20.1250.20">
    <property type="entry name" value="MFS general substrate transporter like domains"/>
    <property type="match status" value="1"/>
</dbReference>
<dbReference type="InterPro" id="IPR020846">
    <property type="entry name" value="MFS_dom"/>
</dbReference>
<evidence type="ECO:0000313" key="8">
    <source>
        <dbReference type="EMBL" id="WAX56226.1"/>
    </source>
</evidence>
<evidence type="ECO:0000313" key="9">
    <source>
        <dbReference type="Proteomes" id="UP001164693"/>
    </source>
</evidence>
<protein>
    <submittedName>
        <fullName evidence="8">MFS transporter</fullName>
    </submittedName>
</protein>
<organism evidence="8 9">
    <name type="scientific">Jatrophihabitans cynanchi</name>
    <dbReference type="NCBI Taxonomy" id="2944128"/>
    <lineage>
        <taxon>Bacteria</taxon>
        <taxon>Bacillati</taxon>
        <taxon>Actinomycetota</taxon>
        <taxon>Actinomycetes</taxon>
        <taxon>Jatrophihabitantales</taxon>
        <taxon>Jatrophihabitantaceae</taxon>
        <taxon>Jatrophihabitans</taxon>
    </lineage>
</organism>
<reference evidence="8" key="1">
    <citation type="submission" date="2022-05" db="EMBL/GenBank/DDBJ databases">
        <title>Jatrophihabitans sp. SB3-54 whole genome sequence.</title>
        <authorList>
            <person name="Suh M.K."/>
            <person name="Eom M.K."/>
            <person name="Kim J.S."/>
            <person name="Kim H.S."/>
            <person name="Do H.E."/>
            <person name="Shin Y.K."/>
            <person name="Lee J.-S."/>
        </authorList>
    </citation>
    <scope>NUCLEOTIDE SEQUENCE</scope>
    <source>
        <strain evidence="8">SB3-54</strain>
    </source>
</reference>
<feature type="domain" description="Major facilitator superfamily (MFS) profile" evidence="7">
    <location>
        <begin position="9"/>
        <end position="459"/>
    </location>
</feature>
<evidence type="ECO:0000256" key="6">
    <source>
        <dbReference type="SAM" id="Phobius"/>
    </source>
</evidence>
<feature type="transmembrane region" description="Helical" evidence="6">
    <location>
        <begin position="12"/>
        <end position="42"/>
    </location>
</feature>
<feature type="transmembrane region" description="Helical" evidence="6">
    <location>
        <begin position="367"/>
        <end position="389"/>
    </location>
</feature>
<feature type="transmembrane region" description="Helical" evidence="6">
    <location>
        <begin position="435"/>
        <end position="453"/>
    </location>
</feature>
<evidence type="ECO:0000256" key="5">
    <source>
        <dbReference type="SAM" id="MobiDB-lite"/>
    </source>
</evidence>
<dbReference type="Proteomes" id="UP001164693">
    <property type="component" value="Chromosome"/>
</dbReference>
<dbReference type="SUPFAM" id="SSF103473">
    <property type="entry name" value="MFS general substrate transporter"/>
    <property type="match status" value="1"/>
</dbReference>
<dbReference type="EMBL" id="CP097463">
    <property type="protein sequence ID" value="WAX56226.1"/>
    <property type="molecule type" value="Genomic_DNA"/>
</dbReference>
<feature type="transmembrane region" description="Helical" evidence="6">
    <location>
        <begin position="136"/>
        <end position="154"/>
    </location>
</feature>
<dbReference type="RefSeq" id="WP_269442757.1">
    <property type="nucleotide sequence ID" value="NZ_CP097463.1"/>
</dbReference>
<feature type="transmembrane region" description="Helical" evidence="6">
    <location>
        <begin position="401"/>
        <end position="423"/>
    </location>
</feature>
<feature type="transmembrane region" description="Helical" evidence="6">
    <location>
        <begin position="79"/>
        <end position="98"/>
    </location>
</feature>
<comment type="subcellular location">
    <subcellularLocation>
        <location evidence="1">Cell membrane</location>
        <topology evidence="1">Multi-pass membrane protein</topology>
    </subcellularLocation>
</comment>
<evidence type="ECO:0000259" key="7">
    <source>
        <dbReference type="PROSITE" id="PS50850"/>
    </source>
</evidence>
<feature type="transmembrane region" description="Helical" evidence="6">
    <location>
        <begin position="267"/>
        <end position="286"/>
    </location>
</feature>
<feature type="transmembrane region" description="Helical" evidence="6">
    <location>
        <begin position="166"/>
        <end position="185"/>
    </location>
</feature>
<dbReference type="PANTHER" id="PTHR42718">
    <property type="entry name" value="MAJOR FACILITATOR SUPERFAMILY MULTIDRUG TRANSPORTER MFSC"/>
    <property type="match status" value="1"/>
</dbReference>
<keyword evidence="2 6" id="KW-0812">Transmembrane</keyword>
<evidence type="ECO:0000256" key="2">
    <source>
        <dbReference type="ARBA" id="ARBA00022692"/>
    </source>
</evidence>
<feature type="transmembrane region" description="Helical" evidence="6">
    <location>
        <begin position="332"/>
        <end position="355"/>
    </location>
</feature>
<accession>A0ABY7JZD7</accession>
<feature type="compositionally biased region" description="Basic residues" evidence="5">
    <location>
        <begin position="457"/>
        <end position="469"/>
    </location>
</feature>
<proteinExistence type="predicted"/>
<keyword evidence="3 6" id="KW-1133">Transmembrane helix</keyword>
<keyword evidence="9" id="KW-1185">Reference proteome</keyword>
<dbReference type="InterPro" id="IPR011701">
    <property type="entry name" value="MFS"/>
</dbReference>
<gene>
    <name evidence="8" type="ORF">M6B22_17035</name>
</gene>
<dbReference type="InterPro" id="IPR036259">
    <property type="entry name" value="MFS_trans_sf"/>
</dbReference>
<keyword evidence="4 6" id="KW-0472">Membrane</keyword>
<evidence type="ECO:0000256" key="4">
    <source>
        <dbReference type="ARBA" id="ARBA00023136"/>
    </source>
</evidence>
<evidence type="ECO:0000256" key="1">
    <source>
        <dbReference type="ARBA" id="ARBA00004651"/>
    </source>
</evidence>
<name>A0ABY7JZD7_9ACTN</name>
<dbReference type="Pfam" id="PF07690">
    <property type="entry name" value="MFS_1"/>
    <property type="match status" value="1"/>
</dbReference>
<feature type="region of interest" description="Disordered" evidence="5">
    <location>
        <begin position="457"/>
        <end position="478"/>
    </location>
</feature>
<evidence type="ECO:0000256" key="3">
    <source>
        <dbReference type="ARBA" id="ARBA00022989"/>
    </source>
</evidence>
<feature type="transmembrane region" description="Helical" evidence="6">
    <location>
        <begin position="48"/>
        <end position="67"/>
    </location>
</feature>
<sequence length="478" mass="48478">MSAVQERTEARFLVVTVVSIGLVVAVVGTLGAPLITAVAQYYHVSLAAAQWTLTIALLSGAVATPLLGRLGSGPRRRAVILTTLSVVVAGSALTVVPLPFALLLLGRAGQGVGLGLTALMMATARDHLCEARSASTIALLAVASTAGIGIGYPLSGLLTDVAGIRAAYALGLLVTAVVLVIALMVLPPAPSRAPAGVDLPGAALLSSGLLALLIVISQTDLWRQHPALAGVILAGSLLLLGAWIVVELRVEHPLVDIRLLRDPAVAAANLAMLTAGIGMYLLLSLITRYVQTPIGAGYGFGLDTFQAGLVLVPFSALGFIAGKTSAPLRARYSARALLSCSVVLVLAATVLFALVRGHLAEPILAMSLLGLGVGAFSAAMPAVILAVTPKNETASAMSVNQVVRAVGFSIGSAIGGLVLAGYTTGVYPRASGYGTAAWIGAATTAAALLFIAARHSRAQHPGRPGRGRTTHADQAAAR</sequence>